<evidence type="ECO:0000313" key="6">
    <source>
        <dbReference type="Proteomes" id="UP000189733"/>
    </source>
</evidence>
<evidence type="ECO:0000256" key="4">
    <source>
        <dbReference type="ARBA" id="ARBA00035494"/>
    </source>
</evidence>
<dbReference type="GO" id="GO:0003735">
    <property type="term" value="F:structural constituent of ribosome"/>
    <property type="evidence" value="ECO:0007669"/>
    <property type="project" value="InterPro"/>
</dbReference>
<keyword evidence="2 5" id="KW-0689">Ribosomal protein</keyword>
<organism evidence="5 6">
    <name type="scientific">Desulfobaculum bizertense DSM 18034</name>
    <dbReference type="NCBI Taxonomy" id="1121442"/>
    <lineage>
        <taxon>Bacteria</taxon>
        <taxon>Pseudomonadati</taxon>
        <taxon>Thermodesulfobacteriota</taxon>
        <taxon>Desulfovibrionia</taxon>
        <taxon>Desulfovibrionales</taxon>
        <taxon>Desulfovibrionaceae</taxon>
        <taxon>Desulfobaculum</taxon>
    </lineage>
</organism>
<dbReference type="Proteomes" id="UP000189733">
    <property type="component" value="Unassembled WGS sequence"/>
</dbReference>
<dbReference type="RefSeq" id="WP_078683825.1">
    <property type="nucleotide sequence ID" value="NZ_FUYA01000001.1"/>
</dbReference>
<name>A0A1T4VKJ5_9BACT</name>
<dbReference type="EMBL" id="FUYA01000001">
    <property type="protein sequence ID" value="SKA65388.1"/>
    <property type="molecule type" value="Genomic_DNA"/>
</dbReference>
<dbReference type="GO" id="GO:0006412">
    <property type="term" value="P:translation"/>
    <property type="evidence" value="ECO:0007669"/>
    <property type="project" value="InterPro"/>
</dbReference>
<evidence type="ECO:0000256" key="3">
    <source>
        <dbReference type="ARBA" id="ARBA00023274"/>
    </source>
</evidence>
<dbReference type="Gene3D" id="3.90.1030.10">
    <property type="entry name" value="Ribosomal protein L17"/>
    <property type="match status" value="1"/>
</dbReference>
<dbReference type="SUPFAM" id="SSF64263">
    <property type="entry name" value="Prokaryotic ribosomal protein L17"/>
    <property type="match status" value="1"/>
</dbReference>
<dbReference type="AlphaFoldDB" id="A0A1T4VKJ5"/>
<protein>
    <recommendedName>
        <fullName evidence="4">50S ribosomal protein L17</fullName>
    </recommendedName>
</protein>
<dbReference type="InterPro" id="IPR000456">
    <property type="entry name" value="Ribosomal_bL17"/>
</dbReference>
<dbReference type="Pfam" id="PF01196">
    <property type="entry name" value="Ribosomal_L17"/>
    <property type="match status" value="1"/>
</dbReference>
<dbReference type="PANTHER" id="PTHR14413:SF16">
    <property type="entry name" value="LARGE RIBOSOMAL SUBUNIT PROTEIN BL17M"/>
    <property type="match status" value="1"/>
</dbReference>
<evidence type="ECO:0000313" key="5">
    <source>
        <dbReference type="EMBL" id="SKA65388.1"/>
    </source>
</evidence>
<proteinExistence type="inferred from homology"/>
<keyword evidence="6" id="KW-1185">Reference proteome</keyword>
<dbReference type="GO" id="GO:0015934">
    <property type="term" value="C:large ribosomal subunit"/>
    <property type="evidence" value="ECO:0007669"/>
    <property type="project" value="TreeGrafter"/>
</dbReference>
<keyword evidence="3" id="KW-0687">Ribonucleoprotein</keyword>
<dbReference type="InterPro" id="IPR036373">
    <property type="entry name" value="Ribosomal_bL17_sf"/>
</dbReference>
<dbReference type="PANTHER" id="PTHR14413">
    <property type="entry name" value="RIBOSOMAL PROTEIN L17"/>
    <property type="match status" value="1"/>
</dbReference>
<reference evidence="5 6" key="1">
    <citation type="submission" date="2017-02" db="EMBL/GenBank/DDBJ databases">
        <authorList>
            <person name="Peterson S.W."/>
        </authorList>
    </citation>
    <scope>NUCLEOTIDE SEQUENCE [LARGE SCALE GENOMIC DNA]</scope>
    <source>
        <strain evidence="5 6">DSM 18034</strain>
    </source>
</reference>
<evidence type="ECO:0000256" key="1">
    <source>
        <dbReference type="ARBA" id="ARBA00008777"/>
    </source>
</evidence>
<gene>
    <name evidence="5" type="ORF">SAMN02745702_00532</name>
</gene>
<dbReference type="STRING" id="1121442.SAMN02745702_00532"/>
<sequence>MSQKQAGIGRDFVRRYANYRPMIKQLLFQGTLNTSEEKAQEIQFVVNRLVSLAVDNSDPSRRQAYLYLNDNRALNLLFNQVGQCCTEENGSYLRVEPVGCPEGASCMSRLTLPGAGHPFGH</sequence>
<evidence type="ECO:0000256" key="2">
    <source>
        <dbReference type="ARBA" id="ARBA00022980"/>
    </source>
</evidence>
<comment type="similarity">
    <text evidence="1">Belongs to the bacterial ribosomal protein bL17 family.</text>
</comment>
<accession>A0A1T4VKJ5</accession>